<dbReference type="Proteomes" id="UP000317648">
    <property type="component" value="Chromosome"/>
</dbReference>
<evidence type="ECO:0000313" key="1">
    <source>
        <dbReference type="EMBL" id="QDU98773.1"/>
    </source>
</evidence>
<reference evidence="1 2" key="1">
    <citation type="submission" date="2019-02" db="EMBL/GenBank/DDBJ databases">
        <title>Deep-cultivation of Planctomycetes and their phenomic and genomic characterization uncovers novel biology.</title>
        <authorList>
            <person name="Wiegand S."/>
            <person name="Jogler M."/>
            <person name="Boedeker C."/>
            <person name="Pinto D."/>
            <person name="Vollmers J."/>
            <person name="Rivas-Marin E."/>
            <person name="Kohn T."/>
            <person name="Peeters S.H."/>
            <person name="Heuer A."/>
            <person name="Rast P."/>
            <person name="Oberbeckmann S."/>
            <person name="Bunk B."/>
            <person name="Jeske O."/>
            <person name="Meyerdierks A."/>
            <person name="Storesund J.E."/>
            <person name="Kallscheuer N."/>
            <person name="Luecker S."/>
            <person name="Lage O.M."/>
            <person name="Pohl T."/>
            <person name="Merkel B.J."/>
            <person name="Hornburger P."/>
            <person name="Mueller R.-W."/>
            <person name="Bruemmer F."/>
            <person name="Labrenz M."/>
            <person name="Spormann A.M."/>
            <person name="Op den Camp H."/>
            <person name="Overmann J."/>
            <person name="Amann R."/>
            <person name="Jetten M.S.M."/>
            <person name="Mascher T."/>
            <person name="Medema M.H."/>
            <person name="Devos D.P."/>
            <person name="Kaster A.-K."/>
            <person name="Ovreas L."/>
            <person name="Rohde M."/>
            <person name="Galperin M.Y."/>
            <person name="Jogler C."/>
        </authorList>
    </citation>
    <scope>NUCLEOTIDE SEQUENCE [LARGE SCALE GENOMIC DNA]</scope>
    <source>
        <strain evidence="1 2">Pla85_3_4</strain>
    </source>
</reference>
<gene>
    <name evidence="1" type="ORF">Pla8534_66470</name>
</gene>
<organism evidence="1 2">
    <name type="scientific">Lignipirellula cremea</name>
    <dbReference type="NCBI Taxonomy" id="2528010"/>
    <lineage>
        <taxon>Bacteria</taxon>
        <taxon>Pseudomonadati</taxon>
        <taxon>Planctomycetota</taxon>
        <taxon>Planctomycetia</taxon>
        <taxon>Pirellulales</taxon>
        <taxon>Pirellulaceae</taxon>
        <taxon>Lignipirellula</taxon>
    </lineage>
</organism>
<dbReference type="RefSeq" id="WP_145058297.1">
    <property type="nucleotide sequence ID" value="NZ_CP036433.1"/>
</dbReference>
<proteinExistence type="predicted"/>
<dbReference type="EMBL" id="CP036433">
    <property type="protein sequence ID" value="QDU98773.1"/>
    <property type="molecule type" value="Genomic_DNA"/>
</dbReference>
<accession>A0A518E3Z6</accession>
<protein>
    <submittedName>
        <fullName evidence="1">Uncharacterized protein</fullName>
    </submittedName>
</protein>
<dbReference type="KEGG" id="lcre:Pla8534_66470"/>
<dbReference type="AlphaFoldDB" id="A0A518E3Z6"/>
<keyword evidence="2" id="KW-1185">Reference proteome</keyword>
<evidence type="ECO:0000313" key="2">
    <source>
        <dbReference type="Proteomes" id="UP000317648"/>
    </source>
</evidence>
<sequence length="185" mass="20846">MSDPTMSSGTTPVDESKKTPGVTALIKRLSLIWRNHQKKGIEVRYRIGELLNKKLGSERQKYAKSVVKRVAIELGINATNVCRFQRFAEKFATYEAFCDQHPTVTSWTGVRDLITESRKPVSGGRRDFALVRSLQSAVASFKSPEPFDSSKAEEISRLLQELFNAASCREEVRLPEHNEMIQVAS</sequence>
<name>A0A518E3Z6_9BACT</name>